<dbReference type="AlphaFoldDB" id="A0A246WNF7"/>
<gene>
    <name evidence="2" type="ORF">CEJ42_17500</name>
</gene>
<protein>
    <submittedName>
        <fullName evidence="2">Signal peptide protein</fullName>
    </submittedName>
</protein>
<sequence>MSEASRDPSRTPRRWPRVLVLAALSLALHLLLVDWGKRHLVAQSAQHDQVFTVELHPVPPPQEPVSLPAARPPAPKKTADAPRKRAAAPARQQSIEPPDEPIRETVETIAAPPANTPAVTETAGAASGTGDAANGDGNGSSAQASAPTQEPTGNAGTHYETDPPPTARLEYDVQATYNQMPVHGYGTLDWKTDGKTYRVEGKAEDFLFTFLNFSSSGDIDGFGVSPELYTEKRMRKAATNTHFNRERNTVSFSSSTESYPRNGGEQDRASLIWQLSAIGRGDAGKFRPGAVLDFFVAGVRDGELWRIQVLGEEDIRLPIGNLRTWHVVRMPKPGSYDQRIDIWLAPQHEWYPVRLRYTDPRKDGDFLDMALSEVKRQRAGE</sequence>
<dbReference type="Pfam" id="PF11306">
    <property type="entry name" value="DUF3108"/>
    <property type="match status" value="1"/>
</dbReference>
<accession>A0A246WNF7</accession>
<dbReference type="Proteomes" id="UP000197596">
    <property type="component" value="Unassembled WGS sequence"/>
</dbReference>
<dbReference type="RefSeq" id="WP_088751969.1">
    <property type="nucleotide sequence ID" value="NZ_NJGU01000009.1"/>
</dbReference>
<feature type="region of interest" description="Disordered" evidence="1">
    <location>
        <begin position="55"/>
        <end position="166"/>
    </location>
</feature>
<evidence type="ECO:0000313" key="2">
    <source>
        <dbReference type="EMBL" id="OWY27878.1"/>
    </source>
</evidence>
<comment type="caution">
    <text evidence="2">The sequence shown here is derived from an EMBL/GenBank/DDBJ whole genome shotgun (WGS) entry which is preliminary data.</text>
</comment>
<dbReference type="EMBL" id="NJGU01000009">
    <property type="protein sequence ID" value="OWY27878.1"/>
    <property type="molecule type" value="Genomic_DNA"/>
</dbReference>
<dbReference type="InterPro" id="IPR021457">
    <property type="entry name" value="DUF3108"/>
</dbReference>
<organism evidence="2 3">
    <name type="scientific">Herbaspirillum robiniae</name>
    <dbReference type="NCBI Taxonomy" id="2014887"/>
    <lineage>
        <taxon>Bacteria</taxon>
        <taxon>Pseudomonadati</taxon>
        <taxon>Pseudomonadota</taxon>
        <taxon>Betaproteobacteria</taxon>
        <taxon>Burkholderiales</taxon>
        <taxon>Oxalobacteraceae</taxon>
        <taxon>Herbaspirillum</taxon>
    </lineage>
</organism>
<name>A0A246WNF7_9BURK</name>
<evidence type="ECO:0000256" key="1">
    <source>
        <dbReference type="SAM" id="MobiDB-lite"/>
    </source>
</evidence>
<evidence type="ECO:0000313" key="3">
    <source>
        <dbReference type="Proteomes" id="UP000197596"/>
    </source>
</evidence>
<reference evidence="2 3" key="1">
    <citation type="submission" date="2017-06" db="EMBL/GenBank/DDBJ databases">
        <title>Herbaspirillum phytohormonus sp. nov., isolated from the root nodule of Robinia pseudoacacia in lead-zinc mine.</title>
        <authorList>
            <person name="Fan M."/>
            <person name="Lin Y."/>
        </authorList>
    </citation>
    <scope>NUCLEOTIDE SEQUENCE [LARGE SCALE GENOMIC DNA]</scope>
    <source>
        <strain evidence="2 3">HZ10</strain>
    </source>
</reference>
<feature type="compositionally biased region" description="Low complexity" evidence="1">
    <location>
        <begin position="122"/>
        <end position="146"/>
    </location>
</feature>
<proteinExistence type="predicted"/>